<accession>A0A9P8RMB5</accession>
<sequence length="163" mass="18066">MEELLWWSMRGDPTVAQQSAAAYLYDQGSCVLTKMVATGMGLLAKNGNSLDPRGTGYVLTMFYVDDEAAAESMKTIVQSMEGAKGALRYWHRVDLCPFFSNKAGSVLVVFGCSYGRLLPLCEHIVNSDGKSLIRNGQATMRFGMQEQVWKDCMERLGGSWEDL</sequence>
<gene>
    <name evidence="1" type="ORF">BKA67DRAFT_696684</name>
</gene>
<comment type="caution">
    <text evidence="1">The sequence shown here is derived from an EMBL/GenBank/DDBJ whole genome shotgun (WGS) entry which is preliminary data.</text>
</comment>
<evidence type="ECO:0000313" key="1">
    <source>
        <dbReference type="EMBL" id="KAH6645746.1"/>
    </source>
</evidence>
<protein>
    <submittedName>
        <fullName evidence="1">Uncharacterized protein</fullName>
    </submittedName>
</protein>
<dbReference type="EMBL" id="JAGPXC010000011">
    <property type="protein sequence ID" value="KAH6645746.1"/>
    <property type="molecule type" value="Genomic_DNA"/>
</dbReference>
<evidence type="ECO:0000313" key="2">
    <source>
        <dbReference type="Proteomes" id="UP000758603"/>
    </source>
</evidence>
<dbReference type="AlphaFoldDB" id="A0A9P8RMB5"/>
<name>A0A9P8RMB5_9PEZI</name>
<proteinExistence type="predicted"/>
<organism evidence="1 2">
    <name type="scientific">Truncatella angustata</name>
    <dbReference type="NCBI Taxonomy" id="152316"/>
    <lineage>
        <taxon>Eukaryota</taxon>
        <taxon>Fungi</taxon>
        <taxon>Dikarya</taxon>
        <taxon>Ascomycota</taxon>
        <taxon>Pezizomycotina</taxon>
        <taxon>Sordariomycetes</taxon>
        <taxon>Xylariomycetidae</taxon>
        <taxon>Amphisphaeriales</taxon>
        <taxon>Sporocadaceae</taxon>
        <taxon>Truncatella</taxon>
    </lineage>
</organism>
<dbReference type="GeneID" id="70138245"/>
<dbReference type="Proteomes" id="UP000758603">
    <property type="component" value="Unassembled WGS sequence"/>
</dbReference>
<reference evidence="1" key="1">
    <citation type="journal article" date="2021" name="Nat. Commun.">
        <title>Genetic determinants of endophytism in the Arabidopsis root mycobiome.</title>
        <authorList>
            <person name="Mesny F."/>
            <person name="Miyauchi S."/>
            <person name="Thiergart T."/>
            <person name="Pickel B."/>
            <person name="Atanasova L."/>
            <person name="Karlsson M."/>
            <person name="Huettel B."/>
            <person name="Barry K.W."/>
            <person name="Haridas S."/>
            <person name="Chen C."/>
            <person name="Bauer D."/>
            <person name="Andreopoulos W."/>
            <person name="Pangilinan J."/>
            <person name="LaButti K."/>
            <person name="Riley R."/>
            <person name="Lipzen A."/>
            <person name="Clum A."/>
            <person name="Drula E."/>
            <person name="Henrissat B."/>
            <person name="Kohler A."/>
            <person name="Grigoriev I.V."/>
            <person name="Martin F.M."/>
            <person name="Hacquard S."/>
        </authorList>
    </citation>
    <scope>NUCLEOTIDE SEQUENCE</scope>
    <source>
        <strain evidence="1">MPI-SDFR-AT-0073</strain>
    </source>
</reference>
<keyword evidence="2" id="KW-1185">Reference proteome</keyword>
<dbReference type="RefSeq" id="XP_045952260.1">
    <property type="nucleotide sequence ID" value="XM_046109354.1"/>
</dbReference>